<protein>
    <submittedName>
        <fullName evidence="2">Uncharacterized protein</fullName>
    </submittedName>
</protein>
<name>A0A1H9K4I9_9PSEU</name>
<reference evidence="3" key="1">
    <citation type="submission" date="2016-10" db="EMBL/GenBank/DDBJ databases">
        <authorList>
            <person name="Varghese N."/>
            <person name="Submissions S."/>
        </authorList>
    </citation>
    <scope>NUCLEOTIDE SEQUENCE [LARGE SCALE GENOMIC DNA]</scope>
    <source>
        <strain evidence="3">DSM 44437</strain>
    </source>
</reference>
<organism evidence="2 3">
    <name type="scientific">Lentzea albida</name>
    <dbReference type="NCBI Taxonomy" id="65499"/>
    <lineage>
        <taxon>Bacteria</taxon>
        <taxon>Bacillati</taxon>
        <taxon>Actinomycetota</taxon>
        <taxon>Actinomycetes</taxon>
        <taxon>Pseudonocardiales</taxon>
        <taxon>Pseudonocardiaceae</taxon>
        <taxon>Lentzea</taxon>
    </lineage>
</organism>
<keyword evidence="3" id="KW-1185">Reference proteome</keyword>
<feature type="region of interest" description="Disordered" evidence="1">
    <location>
        <begin position="23"/>
        <end position="49"/>
    </location>
</feature>
<feature type="compositionally biased region" description="Basic and acidic residues" evidence="1">
    <location>
        <begin position="39"/>
        <end position="49"/>
    </location>
</feature>
<evidence type="ECO:0000313" key="2">
    <source>
        <dbReference type="EMBL" id="SEQ93938.1"/>
    </source>
</evidence>
<proteinExistence type="predicted"/>
<dbReference type="EMBL" id="FOFV01000005">
    <property type="protein sequence ID" value="SEQ93938.1"/>
    <property type="molecule type" value="Genomic_DNA"/>
</dbReference>
<evidence type="ECO:0000313" key="3">
    <source>
        <dbReference type="Proteomes" id="UP000199503"/>
    </source>
</evidence>
<evidence type="ECO:0000256" key="1">
    <source>
        <dbReference type="SAM" id="MobiDB-lite"/>
    </source>
</evidence>
<sequence length="49" mass="5114">MESVAGTLGSSTVVVPIRDDAPAFGGPHLQRHPHRTLQAHRDGGARGVT</sequence>
<dbReference type="Proteomes" id="UP000199503">
    <property type="component" value="Unassembled WGS sequence"/>
</dbReference>
<accession>A0A1H9K4I9</accession>
<feature type="compositionally biased region" description="Basic residues" evidence="1">
    <location>
        <begin position="29"/>
        <end position="38"/>
    </location>
</feature>
<gene>
    <name evidence="2" type="ORF">SAMN04488000_105169</name>
</gene>
<dbReference type="AlphaFoldDB" id="A0A1H9K4I9"/>